<reference evidence="2" key="1">
    <citation type="submission" date="2017-01" db="EMBL/GenBank/DDBJ databases">
        <authorList>
            <person name="Varghese N."/>
            <person name="Submissions S."/>
        </authorList>
    </citation>
    <scope>NUCLEOTIDE SEQUENCE [LARGE SCALE GENOMIC DNA]</scope>
    <source>
        <strain evidence="2">DSM 21054</strain>
    </source>
</reference>
<protein>
    <submittedName>
        <fullName evidence="1">Uncharacterized protein</fullName>
    </submittedName>
</protein>
<dbReference type="Proteomes" id="UP000186917">
    <property type="component" value="Unassembled WGS sequence"/>
</dbReference>
<dbReference type="KEGG" id="fln:FLA_0872"/>
<evidence type="ECO:0000313" key="2">
    <source>
        <dbReference type="Proteomes" id="UP000186917"/>
    </source>
</evidence>
<organism evidence="1 2">
    <name type="scientific">Filimonas lacunae</name>
    <dbReference type="NCBI Taxonomy" id="477680"/>
    <lineage>
        <taxon>Bacteria</taxon>
        <taxon>Pseudomonadati</taxon>
        <taxon>Bacteroidota</taxon>
        <taxon>Chitinophagia</taxon>
        <taxon>Chitinophagales</taxon>
        <taxon>Chitinophagaceae</taxon>
        <taxon>Filimonas</taxon>
    </lineage>
</organism>
<gene>
    <name evidence="1" type="ORF">SAMN05421788_11810</name>
</gene>
<name>A0A173MBH1_9BACT</name>
<sequence length="296" mass="34198">MNTLQEIGRMPGKEGPYTIYLNYILDTVFTPQQKQDFNRLSQAYDNCFALAKENKETEMDRAYAYCCQLTESVDAGIMPWIEALCAPRLSYCQYKKKDFVGALDFTYEIIAANQYLQQQGYQYLFFSEIQQWHNVSRIYFSQGDTKEAIAVCVRCVDDMAKQSGKWESFVLLNGISEGTLIAESQYGMLIQVLTETFIRILKLYKKETVLLRYWLQQFMNPLDSIEFSRLSEDIRYRHLDALMALLREMMLENGEVNAANLLFTDKENVSKELLEVMHAYLRAYISGNAAALAKAG</sequence>
<evidence type="ECO:0000313" key="1">
    <source>
        <dbReference type="EMBL" id="SIT34634.1"/>
    </source>
</evidence>
<dbReference type="RefSeq" id="WP_076382841.1">
    <property type="nucleotide sequence ID" value="NZ_AP017422.1"/>
</dbReference>
<dbReference type="STRING" id="477680.SAMN05421788_11810"/>
<keyword evidence="2" id="KW-1185">Reference proteome</keyword>
<proteinExistence type="predicted"/>
<dbReference type="AlphaFoldDB" id="A0A173MBH1"/>
<accession>A0A173MBH1</accession>
<dbReference type="EMBL" id="FTOR01000018">
    <property type="protein sequence ID" value="SIT34634.1"/>
    <property type="molecule type" value="Genomic_DNA"/>
</dbReference>
<dbReference type="OrthoDB" id="1274469at2"/>